<dbReference type="InterPro" id="IPR038780">
    <property type="entry name" value="ALN"/>
</dbReference>
<name>A0ABM0RGL1_GALVR</name>
<feature type="region of interest" description="Disordered" evidence="1">
    <location>
        <begin position="36"/>
        <end position="74"/>
    </location>
</feature>
<gene>
    <name evidence="4" type="primary">LOC103597663</name>
</gene>
<evidence type="ECO:0000256" key="1">
    <source>
        <dbReference type="SAM" id="MobiDB-lite"/>
    </source>
</evidence>
<dbReference type="PANTHER" id="PTHR37367:SF1">
    <property type="entry name" value="CHROMOSOME 4 OPEN READING FRAME 3"/>
    <property type="match status" value="1"/>
</dbReference>
<dbReference type="Pfam" id="PF17696">
    <property type="entry name" value="ALN"/>
    <property type="match status" value="1"/>
</dbReference>
<keyword evidence="2" id="KW-0812">Transmembrane</keyword>
<dbReference type="RefSeq" id="XP_008579752.1">
    <property type="nucleotide sequence ID" value="XM_008581530.1"/>
</dbReference>
<proteinExistence type="predicted"/>
<protein>
    <submittedName>
        <fullName evidence="4">Uncharacterized protein C4orf3-like</fullName>
    </submittedName>
</protein>
<evidence type="ECO:0000313" key="3">
    <source>
        <dbReference type="Proteomes" id="UP000694923"/>
    </source>
</evidence>
<keyword evidence="2" id="KW-1133">Transmembrane helix</keyword>
<feature type="transmembrane region" description="Helical" evidence="2">
    <location>
        <begin position="79"/>
        <end position="100"/>
    </location>
</feature>
<keyword evidence="3" id="KW-1185">Reference proteome</keyword>
<reference evidence="4" key="1">
    <citation type="submission" date="2025-08" db="UniProtKB">
        <authorList>
            <consortium name="RefSeq"/>
        </authorList>
    </citation>
    <scope>IDENTIFICATION</scope>
</reference>
<dbReference type="Proteomes" id="UP000694923">
    <property type="component" value="Unplaced"/>
</dbReference>
<organism evidence="3 4">
    <name type="scientific">Galeopterus variegatus</name>
    <name type="common">Malayan flying lemur</name>
    <name type="synonym">Cynocephalus variegatus</name>
    <dbReference type="NCBI Taxonomy" id="482537"/>
    <lineage>
        <taxon>Eukaryota</taxon>
        <taxon>Metazoa</taxon>
        <taxon>Chordata</taxon>
        <taxon>Craniata</taxon>
        <taxon>Vertebrata</taxon>
        <taxon>Euteleostomi</taxon>
        <taxon>Mammalia</taxon>
        <taxon>Eutheria</taxon>
        <taxon>Euarchontoglires</taxon>
        <taxon>Dermoptera</taxon>
        <taxon>Cynocephalidae</taxon>
        <taxon>Galeopterus</taxon>
    </lineage>
</organism>
<evidence type="ECO:0000256" key="2">
    <source>
        <dbReference type="SAM" id="Phobius"/>
    </source>
</evidence>
<keyword evidence="2" id="KW-0472">Membrane</keyword>
<evidence type="ECO:0000313" key="4">
    <source>
        <dbReference type="RefSeq" id="XP_008579752.1"/>
    </source>
</evidence>
<accession>A0ABM0RGL1</accession>
<dbReference type="GeneID" id="103597663"/>
<dbReference type="PANTHER" id="PTHR37367">
    <property type="entry name" value="CHROMOSOME 4 OPEN READING FRAME 3"/>
    <property type="match status" value="1"/>
</dbReference>
<sequence>MWGQAPERSHWLWAPDERWPVAEETPDGVLLQAAEVGAAAGEGPDSPQERRGSCETGRQQQSHDVRPRSGANGLPRRSFWLDLWLFILFDVVLFLFMYLLP</sequence>